<evidence type="ECO:0000256" key="9">
    <source>
        <dbReference type="ARBA" id="ARBA00022833"/>
    </source>
</evidence>
<dbReference type="Proteomes" id="UP000543556">
    <property type="component" value="Unassembled WGS sequence"/>
</dbReference>
<dbReference type="SUPFAM" id="SSF54631">
    <property type="entry name" value="CBS-domain pair"/>
    <property type="match status" value="1"/>
</dbReference>
<evidence type="ECO:0000256" key="2">
    <source>
        <dbReference type="ARBA" id="ARBA00007931"/>
    </source>
</evidence>
<dbReference type="EMBL" id="JAAMFM010000023">
    <property type="protein sequence ID" value="NVM96028.1"/>
    <property type="molecule type" value="Genomic_DNA"/>
</dbReference>
<evidence type="ECO:0000259" key="17">
    <source>
        <dbReference type="Pfam" id="PF02163"/>
    </source>
</evidence>
<evidence type="ECO:0000256" key="10">
    <source>
        <dbReference type="ARBA" id="ARBA00022989"/>
    </source>
</evidence>
<evidence type="ECO:0000256" key="8">
    <source>
        <dbReference type="ARBA" id="ARBA00022801"/>
    </source>
</evidence>
<dbReference type="GO" id="GO:0046872">
    <property type="term" value="F:metal ion binding"/>
    <property type="evidence" value="ECO:0007669"/>
    <property type="project" value="UniProtKB-UniRule"/>
</dbReference>
<feature type="binding site" evidence="16">
    <location>
        <position position="63"/>
    </location>
    <ligand>
        <name>Zn(2+)</name>
        <dbReference type="ChEBI" id="CHEBI:29105"/>
        <note>catalytic</note>
    </ligand>
</feature>
<feature type="transmembrane region" description="Helical" evidence="14">
    <location>
        <begin position="131"/>
        <end position="154"/>
    </location>
</feature>
<feature type="domain" description="Peptidase M50" evidence="17">
    <location>
        <begin position="48"/>
        <end position="122"/>
    </location>
</feature>
<evidence type="ECO:0000256" key="1">
    <source>
        <dbReference type="ARBA" id="ARBA00004651"/>
    </source>
</evidence>
<organism evidence="18 19">
    <name type="scientific">Arthrobacter wenxiniae</name>
    <dbReference type="NCBI Taxonomy" id="2713570"/>
    <lineage>
        <taxon>Bacteria</taxon>
        <taxon>Bacillati</taxon>
        <taxon>Actinomycetota</taxon>
        <taxon>Actinomycetes</taxon>
        <taxon>Micrococcales</taxon>
        <taxon>Micrococcaceae</taxon>
        <taxon>Arthrobacter</taxon>
    </lineage>
</organism>
<dbReference type="InterPro" id="IPR016483">
    <property type="entry name" value="UCP006404_Pept_M50_CBS"/>
</dbReference>
<dbReference type="PIRSF" id="PIRSF006404">
    <property type="entry name" value="UCP006404_Pept_M50_CBS"/>
    <property type="match status" value="1"/>
</dbReference>
<comment type="subcellular location">
    <subcellularLocation>
        <location evidence="1 14">Cell membrane</location>
        <topology evidence="1 14">Multi-pass membrane protein</topology>
    </subcellularLocation>
</comment>
<evidence type="ECO:0000313" key="19">
    <source>
        <dbReference type="Proteomes" id="UP000543556"/>
    </source>
</evidence>
<dbReference type="AlphaFoldDB" id="A0A7Y7IIQ0"/>
<keyword evidence="12" id="KW-0129">CBS domain</keyword>
<evidence type="ECO:0000256" key="12">
    <source>
        <dbReference type="ARBA" id="ARBA00023122"/>
    </source>
</evidence>
<evidence type="ECO:0000256" key="13">
    <source>
        <dbReference type="ARBA" id="ARBA00023136"/>
    </source>
</evidence>
<comment type="similarity">
    <text evidence="2 14">Belongs to the peptidase M50B family.</text>
</comment>
<evidence type="ECO:0000256" key="14">
    <source>
        <dbReference type="PIRNR" id="PIRNR006404"/>
    </source>
</evidence>
<keyword evidence="4 14" id="KW-0645">Protease</keyword>
<protein>
    <recommendedName>
        <fullName evidence="14">Zinc metalloprotease</fullName>
    </recommendedName>
</protein>
<name>A0A7Y7IIQ0_9MICC</name>
<feature type="transmembrane region" description="Helical" evidence="14">
    <location>
        <begin position="211"/>
        <end position="232"/>
    </location>
</feature>
<keyword evidence="3 14" id="KW-1003">Cell membrane</keyword>
<dbReference type="InterPro" id="IPR008915">
    <property type="entry name" value="Peptidase_M50"/>
</dbReference>
<dbReference type="GO" id="GO:0008237">
    <property type="term" value="F:metallopeptidase activity"/>
    <property type="evidence" value="ECO:0007669"/>
    <property type="project" value="UniProtKB-UniRule"/>
</dbReference>
<sequence length="367" mass="38057">MGSVGGTPVILANSWFLIAAFTVIVFGPQLSRGFPSLGAGAYLVAFAYALLLLFSVFIHELSHALAAKLYGWPTHKIVLNLWGGHTEFDFSKATPGRALVVAFAGPVANFVLAALAWPLQIAASNPTSLSGAVALLLANIFIWANLLIGLFNVLPGLPLDGGRLVESIVWKVTGSQERGTVAAGWAGRVIVVLLVAGALVLPYLTGSRPDLTNTFIVVLLAGFLWMGASASIKAASIRLRLPAITASALAAPAVSAATDCSVAQLWTLRARYPQAPIVLCSADRRPAAVVDEHALGAVPPEAAGQTPAHAVARSLTPGAFVPETASGAELVQYLSQLPDTEYAVVDSQGRVTGLLSQAKVVSAITGK</sequence>
<feature type="binding site" evidence="16">
    <location>
        <position position="59"/>
    </location>
    <ligand>
        <name>Zn(2+)</name>
        <dbReference type="ChEBI" id="CHEBI:29105"/>
        <note>catalytic</note>
    </ligand>
</feature>
<dbReference type="GO" id="GO:0006508">
    <property type="term" value="P:proteolysis"/>
    <property type="evidence" value="ECO:0007669"/>
    <property type="project" value="UniProtKB-KW"/>
</dbReference>
<feature type="transmembrane region" description="Helical" evidence="14">
    <location>
        <begin position="7"/>
        <end position="27"/>
    </location>
</feature>
<comment type="cofactor">
    <cofactor evidence="14 16">
        <name>Zn(2+)</name>
        <dbReference type="ChEBI" id="CHEBI:29105"/>
    </cofactor>
    <text evidence="14 16">Binds 1 zinc ion per subunit.</text>
</comment>
<gene>
    <name evidence="18" type="ORF">G6034_14170</name>
</gene>
<evidence type="ECO:0000256" key="3">
    <source>
        <dbReference type="ARBA" id="ARBA00022475"/>
    </source>
</evidence>
<keyword evidence="13 14" id="KW-0472">Membrane</keyword>
<keyword evidence="11 14" id="KW-0482">Metalloprotease</keyword>
<dbReference type="InterPro" id="IPR046342">
    <property type="entry name" value="CBS_dom_sf"/>
</dbReference>
<evidence type="ECO:0000256" key="5">
    <source>
        <dbReference type="ARBA" id="ARBA00022692"/>
    </source>
</evidence>
<feature type="active site" evidence="15">
    <location>
        <position position="60"/>
    </location>
</feature>
<dbReference type="PANTHER" id="PTHR39188">
    <property type="entry name" value="MEMBRANE-ASSOCIATED ZINC METALLOPROTEASE M50B"/>
    <property type="match status" value="1"/>
</dbReference>
<evidence type="ECO:0000256" key="11">
    <source>
        <dbReference type="ARBA" id="ARBA00023049"/>
    </source>
</evidence>
<evidence type="ECO:0000256" key="7">
    <source>
        <dbReference type="ARBA" id="ARBA00022737"/>
    </source>
</evidence>
<evidence type="ECO:0000313" key="18">
    <source>
        <dbReference type="EMBL" id="NVM96028.1"/>
    </source>
</evidence>
<reference evidence="18 19" key="1">
    <citation type="submission" date="2020-02" db="EMBL/GenBank/DDBJ databases">
        <title>Genome sequence of strain AETb3-4.</title>
        <authorList>
            <person name="Gao J."/>
            <person name="Zhang X."/>
        </authorList>
    </citation>
    <scope>NUCLEOTIDE SEQUENCE [LARGE SCALE GENOMIC DNA]</scope>
    <source>
        <strain evidence="18 19">AETb3-4</strain>
    </source>
</reference>
<evidence type="ECO:0000256" key="4">
    <source>
        <dbReference type="ARBA" id="ARBA00022670"/>
    </source>
</evidence>
<feature type="transmembrane region" description="Helical" evidence="14">
    <location>
        <begin position="98"/>
        <end position="119"/>
    </location>
</feature>
<dbReference type="Pfam" id="PF02163">
    <property type="entry name" value="Peptidase_M50"/>
    <property type="match status" value="1"/>
</dbReference>
<keyword evidence="19" id="KW-1185">Reference proteome</keyword>
<dbReference type="PANTHER" id="PTHR39188:SF3">
    <property type="entry name" value="STAGE IV SPORULATION PROTEIN FB"/>
    <property type="match status" value="1"/>
</dbReference>
<dbReference type="GO" id="GO:0005886">
    <property type="term" value="C:plasma membrane"/>
    <property type="evidence" value="ECO:0007669"/>
    <property type="project" value="UniProtKB-SubCell"/>
</dbReference>
<feature type="binding site" evidence="16">
    <location>
        <position position="160"/>
    </location>
    <ligand>
        <name>Zn(2+)</name>
        <dbReference type="ChEBI" id="CHEBI:29105"/>
        <note>catalytic</note>
    </ligand>
</feature>
<dbReference type="CDD" id="cd06164">
    <property type="entry name" value="S2P-M50_SpoIVFB_CBS"/>
    <property type="match status" value="1"/>
</dbReference>
<evidence type="ECO:0000256" key="16">
    <source>
        <dbReference type="PIRSR" id="PIRSR006404-2"/>
    </source>
</evidence>
<keyword evidence="9 14" id="KW-0862">Zinc</keyword>
<comment type="caution">
    <text evidence="18">The sequence shown here is derived from an EMBL/GenBank/DDBJ whole genome shotgun (WGS) entry which is preliminary data.</text>
</comment>
<feature type="transmembrane region" description="Helical" evidence="14">
    <location>
        <begin position="185"/>
        <end position="205"/>
    </location>
</feature>
<proteinExistence type="inferred from homology"/>
<keyword evidence="6 14" id="KW-0479">Metal-binding</keyword>
<feature type="transmembrane region" description="Helical" evidence="14">
    <location>
        <begin position="39"/>
        <end position="58"/>
    </location>
</feature>
<evidence type="ECO:0000256" key="6">
    <source>
        <dbReference type="ARBA" id="ARBA00022723"/>
    </source>
</evidence>
<keyword evidence="8 14" id="KW-0378">Hydrolase</keyword>
<keyword evidence="5 14" id="KW-0812">Transmembrane</keyword>
<keyword evidence="7" id="KW-0677">Repeat</keyword>
<evidence type="ECO:0000256" key="15">
    <source>
        <dbReference type="PIRSR" id="PIRSR006404-1"/>
    </source>
</evidence>
<accession>A0A7Y7IIQ0</accession>
<keyword evidence="10 14" id="KW-1133">Transmembrane helix</keyword>